<keyword evidence="3" id="KW-0175">Coiled coil</keyword>
<dbReference type="InterPro" id="IPR012292">
    <property type="entry name" value="Globin/Proto"/>
</dbReference>
<organism evidence="5 6">
    <name type="scientific">Aliibacillus thermotolerans</name>
    <dbReference type="NCBI Taxonomy" id="1834418"/>
    <lineage>
        <taxon>Bacteria</taxon>
        <taxon>Bacillati</taxon>
        <taxon>Bacillota</taxon>
        <taxon>Bacilli</taxon>
        <taxon>Bacillales</taxon>
        <taxon>Bacillaceae</taxon>
        <taxon>Aliibacillus</taxon>
    </lineage>
</organism>
<dbReference type="SUPFAM" id="SSF58104">
    <property type="entry name" value="Methyl-accepting chemotaxis protein (MCP) signaling domain"/>
    <property type="match status" value="1"/>
</dbReference>
<dbReference type="CDD" id="cd11386">
    <property type="entry name" value="MCP_signal"/>
    <property type="match status" value="1"/>
</dbReference>
<dbReference type="Pfam" id="PF00015">
    <property type="entry name" value="MCPsignal"/>
    <property type="match status" value="1"/>
</dbReference>
<protein>
    <submittedName>
        <fullName evidence="5">Methyl-accepting chemotaxis protein</fullName>
    </submittedName>
</protein>
<feature type="domain" description="Methyl-accepting transducer" evidence="4">
    <location>
        <begin position="202"/>
        <end position="424"/>
    </location>
</feature>
<feature type="coiled-coil region" evidence="3">
    <location>
        <begin position="549"/>
        <end position="576"/>
    </location>
</feature>
<dbReference type="InterPro" id="IPR044398">
    <property type="entry name" value="Globin-sensor_dom"/>
</dbReference>
<dbReference type="InterPro" id="IPR025991">
    <property type="entry name" value="Chemoreceptor_zinc-bind_dom"/>
</dbReference>
<dbReference type="Pfam" id="PF11563">
    <property type="entry name" value="Protoglobin"/>
    <property type="match status" value="1"/>
</dbReference>
<dbReference type="Gene3D" id="1.10.287.950">
    <property type="entry name" value="Methyl-accepting chemotaxis protein"/>
    <property type="match status" value="1"/>
</dbReference>
<dbReference type="Pfam" id="PF13682">
    <property type="entry name" value="CZB"/>
    <property type="match status" value="1"/>
</dbReference>
<comment type="caution">
    <text evidence="5">The sequence shown here is derived from an EMBL/GenBank/DDBJ whole genome shotgun (WGS) entry which is preliminary data.</text>
</comment>
<evidence type="ECO:0000256" key="3">
    <source>
        <dbReference type="SAM" id="Coils"/>
    </source>
</evidence>
<sequence length="577" mass="65923">MGIFTKNKQSTWKEKIEYIGETDITQVNERVRERLTFCGVNEEVLAQVREAKSILAPYKEEMVDAFYKHITSIAHLDHLIQEHSTVERLSQKMNQYIEQLLEAKVDEEYIHSRVVVGQVHSRIHLTAEHFIAAHHLLLQMMTSILMENLRHKPQRLMDYTIALQKFAAFDQQLIVEVYMEETFKGFLFGISNMLDDMTQIDSAKQLLMKTDQNIEETHSVTAATQEMSASIQEVAAHAVRVAEGTDEAVQSAERSKDVIDDTLNDIQRVGRVYQEVTDKVNQLDKEIENTQEIIHIIMEIADQTNLLALNASIEAARAGEQGKGFAVVASEVRKLSEHTKEQIQRITTNMETLLSVSGEVTDQIHDTGELVEKSVTGAEYAGDALVNIVSTMQNINQEISQIAAMSEEQTSTIQDITERNNNIYEQSLESQEIAKLTAKNLLDLSKGMEQYRNTFFDINVRMRAKDIVRVSKTDHLLWKWKVYNMMLGLEDIPTERLTSHHACRLGKWYYSDLPSFITNKESFQRMETPHKQVHEYAKAAVECYGKNDIAGAERAAKKLEEASQEVVQLLTKLEKEL</sequence>
<dbReference type="SMART" id="SM00283">
    <property type="entry name" value="MA"/>
    <property type="match status" value="1"/>
</dbReference>
<dbReference type="Gene3D" id="1.20.120.30">
    <property type="entry name" value="Aspartate receptor, ligand-binding domain"/>
    <property type="match status" value="1"/>
</dbReference>
<dbReference type="InterPro" id="IPR039379">
    <property type="entry name" value="Protoglobin_sensor_dom"/>
</dbReference>
<dbReference type="CDD" id="cd01068">
    <property type="entry name" value="globin_sensor"/>
    <property type="match status" value="1"/>
</dbReference>
<proteinExistence type="predicted"/>
<evidence type="ECO:0000313" key="6">
    <source>
        <dbReference type="Proteomes" id="UP001596143"/>
    </source>
</evidence>
<dbReference type="PROSITE" id="PS50111">
    <property type="entry name" value="CHEMOTAXIS_TRANSDUC_2"/>
    <property type="match status" value="1"/>
</dbReference>
<dbReference type="Proteomes" id="UP001596143">
    <property type="component" value="Unassembled WGS sequence"/>
</dbReference>
<dbReference type="InterPro" id="IPR009050">
    <property type="entry name" value="Globin-like_sf"/>
</dbReference>
<accession>A0ABW0U4G9</accession>
<dbReference type="PANTHER" id="PTHR32089">
    <property type="entry name" value="METHYL-ACCEPTING CHEMOTAXIS PROTEIN MCPB"/>
    <property type="match status" value="1"/>
</dbReference>
<evidence type="ECO:0000256" key="2">
    <source>
        <dbReference type="PROSITE-ProRule" id="PRU00284"/>
    </source>
</evidence>
<dbReference type="InterPro" id="IPR004089">
    <property type="entry name" value="MCPsignal_dom"/>
</dbReference>
<keyword evidence="1 2" id="KW-0807">Transducer</keyword>
<reference evidence="6" key="1">
    <citation type="journal article" date="2019" name="Int. J. Syst. Evol. Microbiol.">
        <title>The Global Catalogue of Microorganisms (GCM) 10K type strain sequencing project: providing services to taxonomists for standard genome sequencing and annotation.</title>
        <authorList>
            <consortium name="The Broad Institute Genomics Platform"/>
            <consortium name="The Broad Institute Genome Sequencing Center for Infectious Disease"/>
            <person name="Wu L."/>
            <person name="Ma J."/>
        </authorList>
    </citation>
    <scope>NUCLEOTIDE SEQUENCE [LARGE SCALE GENOMIC DNA]</scope>
    <source>
        <strain evidence="6">CGMCC 1.15790</strain>
    </source>
</reference>
<evidence type="ECO:0000256" key="1">
    <source>
        <dbReference type="ARBA" id="ARBA00023224"/>
    </source>
</evidence>
<keyword evidence="6" id="KW-1185">Reference proteome</keyword>
<dbReference type="SUPFAM" id="SSF46458">
    <property type="entry name" value="Globin-like"/>
    <property type="match status" value="1"/>
</dbReference>
<dbReference type="EMBL" id="JBHSPF010000012">
    <property type="protein sequence ID" value="MFC5627677.1"/>
    <property type="molecule type" value="Genomic_DNA"/>
</dbReference>
<dbReference type="PANTHER" id="PTHR32089:SF112">
    <property type="entry name" value="LYSOZYME-LIKE PROTEIN-RELATED"/>
    <property type="match status" value="1"/>
</dbReference>
<gene>
    <name evidence="5" type="ORF">ACFPTR_02030</name>
</gene>
<dbReference type="Gene3D" id="1.10.490.10">
    <property type="entry name" value="Globins"/>
    <property type="match status" value="1"/>
</dbReference>
<evidence type="ECO:0000313" key="5">
    <source>
        <dbReference type="EMBL" id="MFC5627677.1"/>
    </source>
</evidence>
<dbReference type="RefSeq" id="WP_270895280.1">
    <property type="nucleotide sequence ID" value="NZ_JBHSPF010000012.1"/>
</dbReference>
<name>A0ABW0U4G9_9BACI</name>
<evidence type="ECO:0000259" key="4">
    <source>
        <dbReference type="PROSITE" id="PS50111"/>
    </source>
</evidence>